<dbReference type="InterPro" id="IPR050834">
    <property type="entry name" value="Glycosyltransf_2"/>
</dbReference>
<evidence type="ECO:0008006" key="4">
    <source>
        <dbReference type="Google" id="ProtNLM"/>
    </source>
</evidence>
<evidence type="ECO:0000259" key="1">
    <source>
        <dbReference type="Pfam" id="PF00534"/>
    </source>
</evidence>
<accession>A0A0F9DPU2</accession>
<dbReference type="InterPro" id="IPR029044">
    <property type="entry name" value="Nucleotide-diphossugar_trans"/>
</dbReference>
<dbReference type="SUPFAM" id="SSF53448">
    <property type="entry name" value="Nucleotide-diphospho-sugar transferases"/>
    <property type="match status" value="1"/>
</dbReference>
<dbReference type="SUPFAM" id="SSF53756">
    <property type="entry name" value="UDP-Glycosyltransferase/glycogen phosphorylase"/>
    <property type="match status" value="1"/>
</dbReference>
<name>A0A0F9DPU2_9ZZZZ</name>
<feature type="domain" description="Glycosyltransferase 2-like" evidence="2">
    <location>
        <begin position="308"/>
        <end position="466"/>
    </location>
</feature>
<dbReference type="CDD" id="cd03801">
    <property type="entry name" value="GT4_PimA-like"/>
    <property type="match status" value="1"/>
</dbReference>
<organism evidence="3">
    <name type="scientific">marine sediment metagenome</name>
    <dbReference type="NCBI Taxonomy" id="412755"/>
    <lineage>
        <taxon>unclassified sequences</taxon>
        <taxon>metagenomes</taxon>
        <taxon>ecological metagenomes</taxon>
    </lineage>
</organism>
<dbReference type="AlphaFoldDB" id="A0A0F9DPU2"/>
<reference evidence="3" key="1">
    <citation type="journal article" date="2015" name="Nature">
        <title>Complex archaea that bridge the gap between prokaryotes and eukaryotes.</title>
        <authorList>
            <person name="Spang A."/>
            <person name="Saw J.H."/>
            <person name="Jorgensen S.L."/>
            <person name="Zaremba-Niedzwiedzka K."/>
            <person name="Martijn J."/>
            <person name="Lind A.E."/>
            <person name="van Eijk R."/>
            <person name="Schleper C."/>
            <person name="Guy L."/>
            <person name="Ettema T.J."/>
        </authorList>
    </citation>
    <scope>NUCLEOTIDE SEQUENCE</scope>
</reference>
<proteinExistence type="predicted"/>
<dbReference type="InterPro" id="IPR001173">
    <property type="entry name" value="Glyco_trans_2-like"/>
</dbReference>
<dbReference type="GO" id="GO:0016757">
    <property type="term" value="F:glycosyltransferase activity"/>
    <property type="evidence" value="ECO:0007669"/>
    <property type="project" value="InterPro"/>
</dbReference>
<dbReference type="Gene3D" id="3.40.50.2000">
    <property type="entry name" value="Glycogen Phosphorylase B"/>
    <property type="match status" value="2"/>
</dbReference>
<feature type="domain" description="Glycosyl transferase family 1" evidence="1">
    <location>
        <begin position="181"/>
        <end position="265"/>
    </location>
</feature>
<gene>
    <name evidence="3" type="ORF">LCGC14_2251980</name>
</gene>
<comment type="caution">
    <text evidence="3">The sequence shown here is derived from an EMBL/GenBank/DDBJ whole genome shotgun (WGS) entry which is preliminary data.</text>
</comment>
<protein>
    <recommendedName>
        <fullName evidence="4">Glycosyltransferase 2-like domain-containing protein</fullName>
    </recommendedName>
</protein>
<evidence type="ECO:0000259" key="2">
    <source>
        <dbReference type="Pfam" id="PF00535"/>
    </source>
</evidence>
<dbReference type="Pfam" id="PF00535">
    <property type="entry name" value="Glycos_transf_2"/>
    <property type="match status" value="1"/>
</dbReference>
<dbReference type="Gene3D" id="3.90.550.10">
    <property type="entry name" value="Spore Coat Polysaccharide Biosynthesis Protein SpsA, Chain A"/>
    <property type="match status" value="1"/>
</dbReference>
<dbReference type="PANTHER" id="PTHR43685">
    <property type="entry name" value="GLYCOSYLTRANSFERASE"/>
    <property type="match status" value="1"/>
</dbReference>
<dbReference type="EMBL" id="LAZR01030716">
    <property type="protein sequence ID" value="KKL55781.1"/>
    <property type="molecule type" value="Genomic_DNA"/>
</dbReference>
<dbReference type="PANTHER" id="PTHR43685:SF2">
    <property type="entry name" value="GLYCOSYLTRANSFERASE 2-LIKE DOMAIN-CONTAINING PROTEIN"/>
    <property type="match status" value="1"/>
</dbReference>
<dbReference type="Pfam" id="PF00534">
    <property type="entry name" value="Glycos_transf_1"/>
    <property type="match status" value="1"/>
</dbReference>
<dbReference type="CDD" id="cd00761">
    <property type="entry name" value="Glyco_tranf_GTA_type"/>
    <property type="match status" value="1"/>
</dbReference>
<evidence type="ECO:0000313" key="3">
    <source>
        <dbReference type="EMBL" id="KKL55781.1"/>
    </source>
</evidence>
<dbReference type="InterPro" id="IPR001296">
    <property type="entry name" value="Glyco_trans_1"/>
</dbReference>
<feature type="non-terminal residue" evidence="3">
    <location>
        <position position="528"/>
    </location>
</feature>
<sequence length="528" mass="60162">MTLKVCIEPKFPKPDRGDGGIRRVYEAELKYLPQFGIEVVGTPDEADVLHTHGTTFFNRPADKPVVNSNHGCYWSIHDWPAWAHDANSLVVEAMSRAQFHTAPSHWVANALRRGMMVYPEIVHHGVDSDEWTPAEDHQDFVLWNKARADDVSNPQDMVELARLLPEVRFLSTIGGAGRPSNVDEIGVMTVDDMKEFVQHAGVYLATARETFGIGTLEAMSCGVPVVGWDWGGQSEIVKHGETGFLAKPGDYEALAEGVQWALRERSILGPSARQDVLDRWGWEGRIEQYANLFKRAREWWEEQSPKVSVVVTTHNLARYLGDCLDSVAAQDFEDWECIVIDDASEDDPRSVVEGRSANFRFRKTNENLKLPGARNLGFEQAKGRYIIFLDADDQLAPNALKTLSEQLDLDPGIHIAYGHLDTISDDGENQKRSEGWPYPKYTWRAQMAHLNQLPYSAMMRREVLERTGGYRKRHWRNEDAPFWIVASSYGFRAKKVTKASTLIYRWRSDSKTQQEPEEGDWTAWFPWR</sequence>